<dbReference type="InterPro" id="IPR041796">
    <property type="entry name" value="Mre11_N"/>
</dbReference>
<evidence type="ECO:0000259" key="9">
    <source>
        <dbReference type="Pfam" id="PF12320"/>
    </source>
</evidence>
<comment type="function">
    <text evidence="7">SbcCD cleaves DNA hairpin structures. These structures can inhibit DNA replication and are intermediates in certain DNA recombination reactions. The complex acts as a 3'-&gt;5' double strand exonuclease that can open hairpins. It also has a 5' single-strand endonuclease activity.</text>
</comment>
<dbReference type="InterPro" id="IPR050535">
    <property type="entry name" value="DNA_Repair-Maintenance_Comp"/>
</dbReference>
<dbReference type="EMBL" id="CP031165">
    <property type="protein sequence ID" value="AXV05138.1"/>
    <property type="molecule type" value="Genomic_DNA"/>
</dbReference>
<dbReference type="InterPro" id="IPR026843">
    <property type="entry name" value="SbcD_C"/>
</dbReference>
<keyword evidence="7" id="KW-0233">DNA recombination</keyword>
<name>A0A346XSE1_9ACTN</name>
<evidence type="ECO:0000256" key="1">
    <source>
        <dbReference type="ARBA" id="ARBA00010555"/>
    </source>
</evidence>
<dbReference type="SUPFAM" id="SSF56300">
    <property type="entry name" value="Metallo-dependent phosphatases"/>
    <property type="match status" value="1"/>
</dbReference>
<dbReference type="GO" id="GO:0008408">
    <property type="term" value="F:3'-5' exonuclease activity"/>
    <property type="evidence" value="ECO:0007669"/>
    <property type="project" value="InterPro"/>
</dbReference>
<dbReference type="RefSeq" id="WP_164709832.1">
    <property type="nucleotide sequence ID" value="NZ_CP031165.1"/>
</dbReference>
<dbReference type="PANTHER" id="PTHR30337">
    <property type="entry name" value="COMPONENT OF ATP-DEPENDENT DSDNA EXONUCLEASE"/>
    <property type="match status" value="1"/>
</dbReference>
<accession>A0A346XSE1</accession>
<evidence type="ECO:0000259" key="8">
    <source>
        <dbReference type="Pfam" id="PF00149"/>
    </source>
</evidence>
<dbReference type="NCBIfam" id="TIGR00619">
    <property type="entry name" value="sbcd"/>
    <property type="match status" value="1"/>
</dbReference>
<keyword evidence="6 7" id="KW-0269">Exonuclease</keyword>
<dbReference type="GO" id="GO:0006260">
    <property type="term" value="P:DNA replication"/>
    <property type="evidence" value="ECO:0007669"/>
    <property type="project" value="UniProtKB-KW"/>
</dbReference>
<dbReference type="Proteomes" id="UP000264006">
    <property type="component" value="Chromosome"/>
</dbReference>
<sequence length="391" mass="42587">MKILHTADWHVGRTIRGRSRADEHRAVLAEIVEVATRRQVDLVIVAGDQFDVQAPSPEAEQIVWKAMQDLAAVAPVVAIAGNHDNPRRLEAVRQLLAANAIHAVGSMRRPDDGGVVRVEAADGTPVNVAMLPFLHHRAAVRAADLLDSDKADGEYGAQYAGLYARFTEGLCRDMDPAELNVLVGHVTAFGGLRGGGEREAHTIERYCVDPRAFPQVLDYVALGHLHVAQQVGSAPPVRYAGAPLMMDFGESDKPCSATIAELELGKPVRTEEVPLVTGRPLRTLRGTLEEVMSVDVPDDDPWLRVLLTGAVPAGVADTVRDRLGEHVVDVRLDTRTDDLQVDATERIGRPPQELFAAFLEERQIEDKRIPELFAELLEDELGLEEGSHAAA</sequence>
<reference evidence="10 11" key="1">
    <citation type="submission" date="2018-09" db="EMBL/GenBank/DDBJ databases">
        <title>Complete genome sequence of Euzebya sp. DY32-46 isolated from seawater of Pacific Ocean.</title>
        <authorList>
            <person name="Xu L."/>
            <person name="Wu Y.-H."/>
            <person name="Xu X.-W."/>
        </authorList>
    </citation>
    <scope>NUCLEOTIDE SEQUENCE [LARGE SCALE GENOMIC DNA]</scope>
    <source>
        <strain evidence="10 11">DY32-46</strain>
    </source>
</reference>
<feature type="domain" description="Nuclease SbcCD subunit D C-terminal" evidence="9">
    <location>
        <begin position="279"/>
        <end position="362"/>
    </location>
</feature>
<dbReference type="InterPro" id="IPR029052">
    <property type="entry name" value="Metallo-depent_PP-like"/>
</dbReference>
<evidence type="ECO:0000256" key="2">
    <source>
        <dbReference type="ARBA" id="ARBA00011322"/>
    </source>
</evidence>
<evidence type="ECO:0000256" key="5">
    <source>
        <dbReference type="ARBA" id="ARBA00022801"/>
    </source>
</evidence>
<gene>
    <name evidence="7" type="primary">sbcD</name>
    <name evidence="10" type="ORF">DVS28_a0431</name>
</gene>
<protein>
    <recommendedName>
        <fullName evidence="3 7">Nuclease SbcCD subunit D</fullName>
    </recommendedName>
</protein>
<dbReference type="InterPro" id="IPR004843">
    <property type="entry name" value="Calcineurin-like_PHP"/>
</dbReference>
<keyword evidence="7" id="KW-0235">DNA replication</keyword>
<evidence type="ECO:0000256" key="3">
    <source>
        <dbReference type="ARBA" id="ARBA00013365"/>
    </source>
</evidence>
<proteinExistence type="inferred from homology"/>
<dbReference type="PANTHER" id="PTHR30337:SF0">
    <property type="entry name" value="NUCLEASE SBCCD SUBUNIT D"/>
    <property type="match status" value="1"/>
</dbReference>
<organism evidence="10 11">
    <name type="scientific">Euzebya pacifica</name>
    <dbReference type="NCBI Taxonomy" id="1608957"/>
    <lineage>
        <taxon>Bacteria</taxon>
        <taxon>Bacillati</taxon>
        <taxon>Actinomycetota</taxon>
        <taxon>Nitriliruptoria</taxon>
        <taxon>Euzebyales</taxon>
    </lineage>
</organism>
<dbReference type="KEGG" id="euz:DVS28_a0431"/>
<keyword evidence="4 7" id="KW-0540">Nuclease</keyword>
<evidence type="ECO:0000313" key="10">
    <source>
        <dbReference type="EMBL" id="AXV05138.1"/>
    </source>
</evidence>
<evidence type="ECO:0000256" key="6">
    <source>
        <dbReference type="ARBA" id="ARBA00022839"/>
    </source>
</evidence>
<dbReference type="Pfam" id="PF00149">
    <property type="entry name" value="Metallophos"/>
    <property type="match status" value="1"/>
</dbReference>
<dbReference type="GO" id="GO:0006310">
    <property type="term" value="P:DNA recombination"/>
    <property type="evidence" value="ECO:0007669"/>
    <property type="project" value="UniProtKB-KW"/>
</dbReference>
<dbReference type="CDD" id="cd00840">
    <property type="entry name" value="MPP_Mre11_N"/>
    <property type="match status" value="1"/>
</dbReference>
<dbReference type="InterPro" id="IPR004593">
    <property type="entry name" value="SbcD"/>
</dbReference>
<evidence type="ECO:0000256" key="4">
    <source>
        <dbReference type="ARBA" id="ARBA00022722"/>
    </source>
</evidence>
<dbReference type="Pfam" id="PF12320">
    <property type="entry name" value="SbcD_C"/>
    <property type="match status" value="1"/>
</dbReference>
<comment type="subunit">
    <text evidence="2 7">Heterodimer of SbcC and SbcD.</text>
</comment>
<keyword evidence="5 7" id="KW-0378">Hydrolase</keyword>
<dbReference type="AlphaFoldDB" id="A0A346XSE1"/>
<keyword evidence="7" id="KW-0255">Endonuclease</keyword>
<keyword evidence="11" id="KW-1185">Reference proteome</keyword>
<comment type="similarity">
    <text evidence="1 7">Belongs to the SbcD family.</text>
</comment>
<dbReference type="Gene3D" id="3.60.21.10">
    <property type="match status" value="1"/>
</dbReference>
<dbReference type="GO" id="GO:0004519">
    <property type="term" value="F:endonuclease activity"/>
    <property type="evidence" value="ECO:0007669"/>
    <property type="project" value="UniProtKB-KW"/>
</dbReference>
<evidence type="ECO:0000256" key="7">
    <source>
        <dbReference type="RuleBase" id="RU363069"/>
    </source>
</evidence>
<feature type="domain" description="Calcineurin-like phosphoesterase" evidence="8">
    <location>
        <begin position="1"/>
        <end position="227"/>
    </location>
</feature>
<evidence type="ECO:0000313" key="11">
    <source>
        <dbReference type="Proteomes" id="UP000264006"/>
    </source>
</evidence>